<feature type="transmembrane region" description="Helical" evidence="2">
    <location>
        <begin position="459"/>
        <end position="483"/>
    </location>
</feature>
<keyword evidence="2" id="KW-1133">Transmembrane helix</keyword>
<dbReference type="SUPFAM" id="SSF103473">
    <property type="entry name" value="MFS general substrate transporter"/>
    <property type="match status" value="1"/>
</dbReference>
<dbReference type="GO" id="GO:0008028">
    <property type="term" value="F:monocarboxylic acid transmembrane transporter activity"/>
    <property type="evidence" value="ECO:0007669"/>
    <property type="project" value="TreeGrafter"/>
</dbReference>
<keyword evidence="5" id="KW-1185">Reference proteome</keyword>
<feature type="domain" description="Major facilitator superfamily (MFS) profile" evidence="3">
    <location>
        <begin position="302"/>
        <end position="509"/>
    </location>
</feature>
<evidence type="ECO:0000256" key="2">
    <source>
        <dbReference type="SAM" id="Phobius"/>
    </source>
</evidence>
<organism evidence="4 5">
    <name type="scientific">Elysia chlorotica</name>
    <name type="common">Eastern emerald elysia</name>
    <name type="synonym">Sea slug</name>
    <dbReference type="NCBI Taxonomy" id="188477"/>
    <lineage>
        <taxon>Eukaryota</taxon>
        <taxon>Metazoa</taxon>
        <taxon>Spiralia</taxon>
        <taxon>Lophotrochozoa</taxon>
        <taxon>Mollusca</taxon>
        <taxon>Gastropoda</taxon>
        <taxon>Heterobranchia</taxon>
        <taxon>Euthyneura</taxon>
        <taxon>Panpulmonata</taxon>
        <taxon>Sacoglossa</taxon>
        <taxon>Placobranchoidea</taxon>
        <taxon>Plakobranchidae</taxon>
        <taxon>Elysia</taxon>
    </lineage>
</organism>
<proteinExistence type="predicted"/>
<dbReference type="PANTHER" id="PTHR11360:SF284">
    <property type="entry name" value="EG:103B4.3 PROTEIN-RELATED"/>
    <property type="match status" value="1"/>
</dbReference>
<protein>
    <recommendedName>
        <fullName evidence="3">Major facilitator superfamily (MFS) profile domain-containing protein</fullName>
    </recommendedName>
</protein>
<feature type="transmembrane region" description="Helical" evidence="2">
    <location>
        <begin position="55"/>
        <end position="80"/>
    </location>
</feature>
<feature type="transmembrane region" description="Helical" evidence="2">
    <location>
        <begin position="292"/>
        <end position="313"/>
    </location>
</feature>
<dbReference type="EMBL" id="RQTK01000202">
    <property type="protein sequence ID" value="RUS84545.1"/>
    <property type="molecule type" value="Genomic_DNA"/>
</dbReference>
<reference evidence="4 5" key="1">
    <citation type="submission" date="2019-01" db="EMBL/GenBank/DDBJ databases">
        <title>A draft genome assembly of the solar-powered sea slug Elysia chlorotica.</title>
        <authorList>
            <person name="Cai H."/>
            <person name="Li Q."/>
            <person name="Fang X."/>
            <person name="Li J."/>
            <person name="Curtis N.E."/>
            <person name="Altenburger A."/>
            <person name="Shibata T."/>
            <person name="Feng M."/>
            <person name="Maeda T."/>
            <person name="Schwartz J.A."/>
            <person name="Shigenobu S."/>
            <person name="Lundholm N."/>
            <person name="Nishiyama T."/>
            <person name="Yang H."/>
            <person name="Hasebe M."/>
            <person name="Li S."/>
            <person name="Pierce S.K."/>
            <person name="Wang J."/>
        </authorList>
    </citation>
    <scope>NUCLEOTIDE SEQUENCE [LARGE SCALE GENOMIC DNA]</scope>
    <source>
        <strain evidence="4">EC2010</strain>
        <tissue evidence="4">Whole organism of an adult</tissue>
    </source>
</reference>
<dbReference type="InterPro" id="IPR036259">
    <property type="entry name" value="MFS_trans_sf"/>
</dbReference>
<dbReference type="GO" id="GO:0016020">
    <property type="term" value="C:membrane"/>
    <property type="evidence" value="ECO:0007669"/>
    <property type="project" value="UniProtKB-SubCell"/>
</dbReference>
<dbReference type="InterPro" id="IPR050327">
    <property type="entry name" value="Proton-linked_MCT"/>
</dbReference>
<dbReference type="PROSITE" id="PS50850">
    <property type="entry name" value="MFS"/>
    <property type="match status" value="1"/>
</dbReference>
<evidence type="ECO:0000313" key="4">
    <source>
        <dbReference type="EMBL" id="RUS84545.1"/>
    </source>
</evidence>
<feature type="transmembrane region" description="Helical" evidence="2">
    <location>
        <begin position="369"/>
        <end position="385"/>
    </location>
</feature>
<feature type="transmembrane region" description="Helical" evidence="2">
    <location>
        <begin position="23"/>
        <end position="43"/>
    </location>
</feature>
<dbReference type="Proteomes" id="UP000271974">
    <property type="component" value="Unassembled WGS sequence"/>
</dbReference>
<dbReference type="InterPro" id="IPR011701">
    <property type="entry name" value="MFS"/>
</dbReference>
<evidence type="ECO:0000313" key="5">
    <source>
        <dbReference type="Proteomes" id="UP000271974"/>
    </source>
</evidence>
<comment type="subcellular location">
    <subcellularLocation>
        <location evidence="1">Membrane</location>
        <topology evidence="1">Multi-pass membrane protein</topology>
    </subcellularLocation>
</comment>
<feature type="transmembrane region" description="Helical" evidence="2">
    <location>
        <begin position="86"/>
        <end position="103"/>
    </location>
</feature>
<dbReference type="PANTHER" id="PTHR11360">
    <property type="entry name" value="MONOCARBOXYLATE TRANSPORTER"/>
    <property type="match status" value="1"/>
</dbReference>
<comment type="caution">
    <text evidence="4">The sequence shown here is derived from an EMBL/GenBank/DDBJ whole genome shotgun (WGS) entry which is preliminary data.</text>
</comment>
<dbReference type="InterPro" id="IPR020846">
    <property type="entry name" value="MFS_dom"/>
</dbReference>
<keyword evidence="2" id="KW-0812">Transmembrane</keyword>
<feature type="transmembrane region" description="Helical" evidence="2">
    <location>
        <begin position="391"/>
        <end position="409"/>
    </location>
</feature>
<dbReference type="OrthoDB" id="6286464at2759"/>
<name>A0A433TSJ5_ELYCH</name>
<feature type="transmembrane region" description="Helical" evidence="2">
    <location>
        <begin position="141"/>
        <end position="162"/>
    </location>
</feature>
<feature type="transmembrane region" description="Helical" evidence="2">
    <location>
        <begin position="110"/>
        <end position="129"/>
    </location>
</feature>
<accession>A0A433TSJ5</accession>
<gene>
    <name evidence="4" type="ORF">EGW08_007714</name>
</gene>
<evidence type="ECO:0000256" key="1">
    <source>
        <dbReference type="ARBA" id="ARBA00004141"/>
    </source>
</evidence>
<dbReference type="Gene3D" id="1.20.1250.20">
    <property type="entry name" value="MFS general substrate transporter like domains"/>
    <property type="match status" value="1"/>
</dbReference>
<dbReference type="Pfam" id="PF07690">
    <property type="entry name" value="MFS_1"/>
    <property type="match status" value="1"/>
</dbReference>
<keyword evidence="2" id="KW-0472">Membrane</keyword>
<feature type="transmembrane region" description="Helical" evidence="2">
    <location>
        <begin position="430"/>
        <end position="447"/>
    </location>
</feature>
<evidence type="ECO:0000259" key="3">
    <source>
        <dbReference type="PROSITE" id="PS50850"/>
    </source>
</evidence>
<dbReference type="AlphaFoldDB" id="A0A433TSJ5"/>
<feature type="transmembrane region" description="Helical" evidence="2">
    <location>
        <begin position="333"/>
        <end position="357"/>
    </location>
</feature>
<sequence length="509" mass="54940">MRSDGIFFLQFLDRFNQNKQLTAWPGAVSFTLQCLVAPAATAFCNRFSVRTAVHLGTFLLTSGLVMSAFSPNIYFLFLSYGVVQGIGRGLIIVPGIFIVNMYFSKRLGIALGFASSGTGIGTLGLPPLITWLFDTLGYQGAHLTVAGIATCGWVVAMLFRPLSMHKNIVRHRMLKAKIASRTCQTPDVEYRIQSNCYSRYGTIKSAQSDTPNLTSTSGYCTETENESSLNHTISIKTTSHQTKNTPDGLYNAIAKIEDTRLRRKRRNCCVAVIDNIFPIEEEKRGEKGKRILLHWPLFRDFPFLVLCVSMAFFNLAQKTVFTFLPAYARQRGIAGGSLVLSAAGAGDTVGRVVAGLVLDRAAVKPHKGAVYALVLIFAAAAAWAVPFSYSLLPLCAAGCVYGFSVGASVSQKSNVLATLLGKETVNSAFGILYAFQGIGTMAGLPISGALRDAFGNYDFAFYLSSGSMYSAGALVALSVLLFAMRRRRREGGAGRHGYETLPTGGGSGK</sequence>